<comment type="caution">
    <text evidence="2">The sequence shown here is derived from an EMBL/GenBank/DDBJ whole genome shotgun (WGS) entry which is preliminary data.</text>
</comment>
<dbReference type="Proteomes" id="UP000013909">
    <property type="component" value="Unassembled WGS sequence"/>
</dbReference>
<reference evidence="2 3" key="1">
    <citation type="submission" date="2013-02" db="EMBL/GenBank/DDBJ databases">
        <title>A novel strain isolated from Lonar lake, Maharashtra, India.</title>
        <authorList>
            <person name="Singh A."/>
        </authorList>
    </citation>
    <scope>NUCLEOTIDE SEQUENCE [LARGE SCALE GENOMIC DNA]</scope>
    <source>
        <strain evidence="2 3">AK24</strain>
    </source>
</reference>
<keyword evidence="3" id="KW-1185">Reference proteome</keyword>
<proteinExistence type="predicted"/>
<evidence type="ECO:0000256" key="1">
    <source>
        <dbReference type="SAM" id="MobiDB-lite"/>
    </source>
</evidence>
<feature type="compositionally biased region" description="Polar residues" evidence="1">
    <location>
        <begin position="57"/>
        <end position="74"/>
    </location>
</feature>
<feature type="compositionally biased region" description="Low complexity" evidence="1">
    <location>
        <begin position="32"/>
        <end position="41"/>
    </location>
</feature>
<evidence type="ECO:0000313" key="3">
    <source>
        <dbReference type="Proteomes" id="UP000013909"/>
    </source>
</evidence>
<evidence type="ECO:0000313" key="2">
    <source>
        <dbReference type="EMBL" id="EON75335.1"/>
    </source>
</evidence>
<dbReference type="AlphaFoldDB" id="R7ZMK6"/>
<accession>R7ZMK6</accession>
<gene>
    <name evidence="2" type="ORF">ADIS_4203</name>
</gene>
<organism evidence="2 3">
    <name type="scientific">Lunatimonas lonarensis</name>
    <dbReference type="NCBI Taxonomy" id="1232681"/>
    <lineage>
        <taxon>Bacteria</taxon>
        <taxon>Pseudomonadati</taxon>
        <taxon>Bacteroidota</taxon>
        <taxon>Cytophagia</taxon>
        <taxon>Cytophagales</taxon>
        <taxon>Cyclobacteriaceae</taxon>
    </lineage>
</organism>
<protein>
    <submittedName>
        <fullName evidence="2">Uncharacterized protein</fullName>
    </submittedName>
</protein>
<dbReference type="EMBL" id="AQHR01000108">
    <property type="protein sequence ID" value="EON75335.1"/>
    <property type="molecule type" value="Genomic_DNA"/>
</dbReference>
<feature type="region of interest" description="Disordered" evidence="1">
    <location>
        <begin position="31"/>
        <end position="74"/>
    </location>
</feature>
<dbReference type="STRING" id="1232681.ADIS_4203"/>
<name>R7ZMK6_9BACT</name>
<sequence length="74" mass="7908">MEKGKNKVKFKLKIPYQTISGNGSLREVSCSNLNPLNGGENLPDKEVSGPDLPDGPNTPNHTTSVQRSPSVVSC</sequence>